<sequence>MSTPERPFASYHLWSLIAPASGQQRWHCQMRRGYIKARQHEPQVRALLTKVTSSQRIGLLAQKGVYEFHHHRYLLNQSDGVEKVAELLRLSNSP</sequence>
<dbReference type="EMBL" id="NMQE01000975">
    <property type="protein sequence ID" value="PMB14874.1"/>
    <property type="molecule type" value="Genomic_DNA"/>
</dbReference>
<dbReference type="Proteomes" id="UP000235081">
    <property type="component" value="Unassembled WGS sequence"/>
</dbReference>
<feature type="non-terminal residue" evidence="1">
    <location>
        <position position="94"/>
    </location>
</feature>
<dbReference type="AlphaFoldDB" id="A0A2N6L3R7"/>
<proteinExistence type="predicted"/>
<reference evidence="1 2" key="1">
    <citation type="submission" date="2017-07" db="EMBL/GenBank/DDBJ databases">
        <title>Genomes of Fischerella (Mastigocladus) sp. strains.</title>
        <authorList>
            <person name="Miller S.R."/>
        </authorList>
    </citation>
    <scope>NUCLEOTIDE SEQUENCE [LARGE SCALE GENOMIC DNA]</scope>
    <source>
        <strain evidence="1 2">CCMEE 5318</strain>
    </source>
</reference>
<organism evidence="1 2">
    <name type="scientific">Fischerella thermalis CCMEE 5318</name>
    <dbReference type="NCBI Taxonomy" id="2019666"/>
    <lineage>
        <taxon>Bacteria</taxon>
        <taxon>Bacillati</taxon>
        <taxon>Cyanobacteriota</taxon>
        <taxon>Cyanophyceae</taxon>
        <taxon>Nostocales</taxon>
        <taxon>Hapalosiphonaceae</taxon>
        <taxon>Fischerella</taxon>
    </lineage>
</organism>
<gene>
    <name evidence="1" type="ORF">CEN46_26400</name>
</gene>
<comment type="caution">
    <text evidence="1">The sequence shown here is derived from an EMBL/GenBank/DDBJ whole genome shotgun (WGS) entry which is preliminary data.</text>
</comment>
<evidence type="ECO:0000313" key="1">
    <source>
        <dbReference type="EMBL" id="PMB14874.1"/>
    </source>
</evidence>
<name>A0A2N6L3R7_9CYAN</name>
<accession>A0A2N6L3R7</accession>
<protein>
    <submittedName>
        <fullName evidence="1">Uncharacterized protein</fullName>
    </submittedName>
</protein>
<evidence type="ECO:0000313" key="2">
    <source>
        <dbReference type="Proteomes" id="UP000235081"/>
    </source>
</evidence>